<dbReference type="CDD" id="cd02440">
    <property type="entry name" value="AdoMet_MTases"/>
    <property type="match status" value="1"/>
</dbReference>
<name>A0A8H3IQ36_9LECA</name>
<dbReference type="Pfam" id="PF13489">
    <property type="entry name" value="Methyltransf_23"/>
    <property type="match status" value="1"/>
</dbReference>
<keyword evidence="2" id="KW-1185">Reference proteome</keyword>
<dbReference type="EMBL" id="CAJPDS010000089">
    <property type="protein sequence ID" value="CAF9936172.1"/>
    <property type="molecule type" value="Genomic_DNA"/>
</dbReference>
<dbReference type="GO" id="GO:0008168">
    <property type="term" value="F:methyltransferase activity"/>
    <property type="evidence" value="ECO:0007669"/>
    <property type="project" value="TreeGrafter"/>
</dbReference>
<evidence type="ECO:0008006" key="3">
    <source>
        <dbReference type="Google" id="ProtNLM"/>
    </source>
</evidence>
<dbReference type="PANTHER" id="PTHR43591:SF24">
    <property type="entry name" value="2-METHOXY-6-POLYPRENYL-1,4-BENZOQUINOL METHYLASE, MITOCHONDRIAL"/>
    <property type="match status" value="1"/>
</dbReference>
<protein>
    <recommendedName>
        <fullName evidence="3">Methyltransferase domain-containing protein</fullName>
    </recommendedName>
</protein>
<proteinExistence type="predicted"/>
<gene>
    <name evidence="1" type="ORF">HETSPECPRED_010041</name>
</gene>
<dbReference type="Proteomes" id="UP000664521">
    <property type="component" value="Unassembled WGS sequence"/>
</dbReference>
<evidence type="ECO:0000313" key="2">
    <source>
        <dbReference type="Proteomes" id="UP000664521"/>
    </source>
</evidence>
<dbReference type="Gene3D" id="3.40.50.150">
    <property type="entry name" value="Vaccinia Virus protein VP39"/>
    <property type="match status" value="1"/>
</dbReference>
<dbReference type="AlphaFoldDB" id="A0A8H3IQ36"/>
<accession>A0A8H3IQ36</accession>
<reference evidence="1" key="1">
    <citation type="submission" date="2021-03" db="EMBL/GenBank/DDBJ databases">
        <authorList>
            <person name="Tagirdzhanova G."/>
        </authorList>
    </citation>
    <scope>NUCLEOTIDE SEQUENCE</scope>
</reference>
<organism evidence="1 2">
    <name type="scientific">Heterodermia speciosa</name>
    <dbReference type="NCBI Taxonomy" id="116794"/>
    <lineage>
        <taxon>Eukaryota</taxon>
        <taxon>Fungi</taxon>
        <taxon>Dikarya</taxon>
        <taxon>Ascomycota</taxon>
        <taxon>Pezizomycotina</taxon>
        <taxon>Lecanoromycetes</taxon>
        <taxon>OSLEUM clade</taxon>
        <taxon>Lecanoromycetidae</taxon>
        <taxon>Caliciales</taxon>
        <taxon>Physciaceae</taxon>
        <taxon>Heterodermia</taxon>
    </lineage>
</organism>
<comment type="caution">
    <text evidence="1">The sequence shown here is derived from an EMBL/GenBank/DDBJ whole genome shotgun (WGS) entry which is preliminary data.</text>
</comment>
<dbReference type="SUPFAM" id="SSF53335">
    <property type="entry name" value="S-adenosyl-L-methionine-dependent methyltransferases"/>
    <property type="match status" value="1"/>
</dbReference>
<dbReference type="PANTHER" id="PTHR43591">
    <property type="entry name" value="METHYLTRANSFERASE"/>
    <property type="match status" value="1"/>
</dbReference>
<dbReference type="InterPro" id="IPR029063">
    <property type="entry name" value="SAM-dependent_MTases_sf"/>
</dbReference>
<evidence type="ECO:0000313" key="1">
    <source>
        <dbReference type="EMBL" id="CAF9936172.1"/>
    </source>
</evidence>
<dbReference type="OrthoDB" id="2013972at2759"/>
<sequence length="262" mass="29937">MDNKTIDGYMMVGSDEIREQDRLDLQHQVWLLTLQGSLFSVPLPDDDRPILDIGCGTGTWASAMARKFPYKDIIAFDLTPPSASGLSNLSFLKANAEDTWRFEKSFGFIHGRMLTSGIHDWPRLLHQCFENLKPGGWLELLDICHPFNTISNIKEESSEFLRWGHVAERCWFHNGLDYRATNKHTARLEALGFVDIQETEHQWPLGPWADSDIDEQIGILTLRNFVTFLRMAGKDIITKDSILSDQEAQNLVNTALEEQRMA</sequence>